<dbReference type="AlphaFoldDB" id="A0ABC9C224"/>
<sequence length="69" mass="7412">MTEEATQELSSLSQPLGPLPDSDFIASNQLVQRPVPLTTSFKAGKAAIAKKRKGKLTAGKSVADKKWKD</sequence>
<feature type="region of interest" description="Disordered" evidence="1">
    <location>
        <begin position="50"/>
        <end position="69"/>
    </location>
</feature>
<protein>
    <submittedName>
        <fullName evidence="2">Uncharacterized protein</fullName>
    </submittedName>
</protein>
<gene>
    <name evidence="2" type="ORF">URODEC1_LOCUS71269</name>
</gene>
<evidence type="ECO:0000313" key="2">
    <source>
        <dbReference type="EMBL" id="CAL5013172.1"/>
    </source>
</evidence>
<accession>A0ABC9C224</accession>
<name>A0ABC9C224_9POAL</name>
<evidence type="ECO:0000313" key="3">
    <source>
        <dbReference type="Proteomes" id="UP001497457"/>
    </source>
</evidence>
<proteinExistence type="predicted"/>
<dbReference type="Proteomes" id="UP001497457">
    <property type="component" value="Chromosome 28b"/>
</dbReference>
<organism evidence="2 3">
    <name type="scientific">Urochloa decumbens</name>
    <dbReference type="NCBI Taxonomy" id="240449"/>
    <lineage>
        <taxon>Eukaryota</taxon>
        <taxon>Viridiplantae</taxon>
        <taxon>Streptophyta</taxon>
        <taxon>Embryophyta</taxon>
        <taxon>Tracheophyta</taxon>
        <taxon>Spermatophyta</taxon>
        <taxon>Magnoliopsida</taxon>
        <taxon>Liliopsida</taxon>
        <taxon>Poales</taxon>
        <taxon>Poaceae</taxon>
        <taxon>PACMAD clade</taxon>
        <taxon>Panicoideae</taxon>
        <taxon>Panicodae</taxon>
        <taxon>Paniceae</taxon>
        <taxon>Melinidinae</taxon>
        <taxon>Urochloa</taxon>
    </lineage>
</organism>
<evidence type="ECO:0000256" key="1">
    <source>
        <dbReference type="SAM" id="MobiDB-lite"/>
    </source>
</evidence>
<keyword evidence="3" id="KW-1185">Reference proteome</keyword>
<reference evidence="2" key="1">
    <citation type="submission" date="2024-10" db="EMBL/GenBank/DDBJ databases">
        <authorList>
            <person name="Ryan C."/>
        </authorList>
    </citation>
    <scope>NUCLEOTIDE SEQUENCE [LARGE SCALE GENOMIC DNA]</scope>
</reference>
<dbReference type="EMBL" id="OZ075138">
    <property type="protein sequence ID" value="CAL5013172.1"/>
    <property type="molecule type" value="Genomic_DNA"/>
</dbReference>